<evidence type="ECO:0000313" key="1">
    <source>
        <dbReference type="EMBL" id="KAI9915442.1"/>
    </source>
</evidence>
<organism evidence="1 2">
    <name type="scientific">Peronosclerospora sorghi</name>
    <dbReference type="NCBI Taxonomy" id="230839"/>
    <lineage>
        <taxon>Eukaryota</taxon>
        <taxon>Sar</taxon>
        <taxon>Stramenopiles</taxon>
        <taxon>Oomycota</taxon>
        <taxon>Peronosporomycetes</taxon>
        <taxon>Peronosporales</taxon>
        <taxon>Peronosporaceae</taxon>
        <taxon>Peronosclerospora</taxon>
    </lineage>
</organism>
<comment type="caution">
    <text evidence="1">The sequence shown here is derived from an EMBL/GenBank/DDBJ whole genome shotgun (WGS) entry which is preliminary data.</text>
</comment>
<proteinExistence type="predicted"/>
<keyword evidence="2" id="KW-1185">Reference proteome</keyword>
<evidence type="ECO:0000313" key="2">
    <source>
        <dbReference type="Proteomes" id="UP001163321"/>
    </source>
</evidence>
<sequence length="296" mass="32953">MFPSIFLLHNAVQLDLDAPDTKFCCTSVQDVTAAIDAVELLETKDPWICTKMTSIRSQLAMKPSWHPCHDRTPQDRSSIGSKPPLTKAFPVVPSRLPVLVRDTYQANRRSYPIPPSHLFPLDDPDSKYQCHSDDYYPKVLCPTPLSYDGPKHTRDAISKARLPHYAQLLATIQQQQAMMLDLIKSVTAHIYLPSLLEFQTLVRATIEMVVSGSAFHPSVCVLAVHIFFSSKCHHVLGRWAFPNAAGQIIIQAVAGAEPATVVSCIRRGHTSQVGANAKHHEPLWLLHTSRLRLGIT</sequence>
<accession>A0ACC0W9M1</accession>
<dbReference type="Proteomes" id="UP001163321">
    <property type="component" value="Chromosome 3"/>
</dbReference>
<gene>
    <name evidence="1" type="ORF">PsorP6_006846</name>
</gene>
<reference evidence="1 2" key="1">
    <citation type="journal article" date="2022" name="bioRxiv">
        <title>The genome of the oomycete Peronosclerospora sorghi, a cosmopolitan pathogen of maize and sorghum, is inflated with dispersed pseudogenes.</title>
        <authorList>
            <person name="Fletcher K."/>
            <person name="Martin F."/>
            <person name="Isakeit T."/>
            <person name="Cavanaugh K."/>
            <person name="Magill C."/>
            <person name="Michelmore R."/>
        </authorList>
    </citation>
    <scope>NUCLEOTIDE SEQUENCE [LARGE SCALE GENOMIC DNA]</scope>
    <source>
        <strain evidence="1">P6</strain>
    </source>
</reference>
<dbReference type="EMBL" id="CM047582">
    <property type="protein sequence ID" value="KAI9915442.1"/>
    <property type="molecule type" value="Genomic_DNA"/>
</dbReference>
<name>A0ACC0W9M1_9STRA</name>
<protein>
    <submittedName>
        <fullName evidence="1">Uncharacterized protein</fullName>
    </submittedName>
</protein>